<evidence type="ECO:0000313" key="3">
    <source>
        <dbReference type="RefSeq" id="XP_030387509.1"/>
    </source>
</evidence>
<accession>A0A6J2UGC7</accession>
<dbReference type="GeneID" id="115634094"/>
<feature type="compositionally biased region" description="Low complexity" evidence="1">
    <location>
        <begin position="330"/>
        <end position="350"/>
    </location>
</feature>
<gene>
    <name evidence="3 4" type="primary">LOC115634094</name>
</gene>
<dbReference type="OrthoDB" id="8034177at2759"/>
<name>A0A6J2UGC7_DROLE</name>
<dbReference type="RefSeq" id="XP_030387511.1">
    <property type="nucleotide sequence ID" value="XM_030531651.1"/>
</dbReference>
<proteinExistence type="predicted"/>
<protein>
    <submittedName>
        <fullName evidence="3 4">Uncharacterized protein LOC115634094</fullName>
    </submittedName>
</protein>
<organism evidence="2 4">
    <name type="scientific">Drosophila lebanonensis</name>
    <name type="common">Fruit fly</name>
    <name type="synonym">Scaptodrosophila lebanonensis</name>
    <dbReference type="NCBI Taxonomy" id="7225"/>
    <lineage>
        <taxon>Eukaryota</taxon>
        <taxon>Metazoa</taxon>
        <taxon>Ecdysozoa</taxon>
        <taxon>Arthropoda</taxon>
        <taxon>Hexapoda</taxon>
        <taxon>Insecta</taxon>
        <taxon>Pterygota</taxon>
        <taxon>Neoptera</taxon>
        <taxon>Endopterygota</taxon>
        <taxon>Diptera</taxon>
        <taxon>Brachycera</taxon>
        <taxon>Muscomorpha</taxon>
        <taxon>Ephydroidea</taxon>
        <taxon>Drosophilidae</taxon>
        <taxon>Scaptodrosophila</taxon>
    </lineage>
</organism>
<keyword evidence="2" id="KW-1185">Reference proteome</keyword>
<sequence>MSHLLKRTKKSCLKFLRKISTSKQLFVQRLEEDDISSNCNIEPAADTCSYEGFADDAHDKQYEAQRYGKSNNNNTSSPLKTGQCFAQVQEAAAPEQQAEDVEQSEEVKLEENEENQNGHAIINGLTSKFFLGADGYEFRRLHQLRSDAASEILEWEPETDTEIECDPIYSHSQGATNVQFERVRYKQNVRYLRHTPSNSSLDLQQQVAAKPPVPNDRERQLWSVSHPCSVSFGSKFDGLYHNVVIREPPHDDYPIVKWDINGNSLDDEYLDVSTDWADFDNRWRQLQLQDRRPTHNPYSLRSSHQSSACTLETWIDDAEPLSGLFDDQPHGSLHTSGSNNNNNNKNTNSSNLCLKSF</sequence>
<dbReference type="AlphaFoldDB" id="A0A6J2UGC7"/>
<dbReference type="RefSeq" id="XP_030387509.1">
    <property type="nucleotide sequence ID" value="XM_030531649.1"/>
</dbReference>
<reference evidence="3 4" key="1">
    <citation type="submission" date="2025-04" db="UniProtKB">
        <authorList>
            <consortium name="RefSeq"/>
        </authorList>
    </citation>
    <scope>IDENTIFICATION</scope>
    <source>
        <strain evidence="3 4">11010-0011.00</strain>
        <tissue evidence="3 4">Whole body</tissue>
    </source>
</reference>
<evidence type="ECO:0000256" key="1">
    <source>
        <dbReference type="SAM" id="MobiDB-lite"/>
    </source>
</evidence>
<dbReference type="Proteomes" id="UP000504634">
    <property type="component" value="Unplaced"/>
</dbReference>
<evidence type="ECO:0000313" key="2">
    <source>
        <dbReference type="Proteomes" id="UP000504634"/>
    </source>
</evidence>
<feature type="region of interest" description="Disordered" evidence="1">
    <location>
        <begin position="325"/>
        <end position="350"/>
    </location>
</feature>
<evidence type="ECO:0000313" key="4">
    <source>
        <dbReference type="RefSeq" id="XP_030387511.1"/>
    </source>
</evidence>